<dbReference type="Pfam" id="PF00406">
    <property type="entry name" value="ADK"/>
    <property type="match status" value="1"/>
</dbReference>
<keyword evidence="1 5" id="KW-0808">Transferase</keyword>
<dbReference type="CDD" id="cd01428">
    <property type="entry name" value="ADK"/>
    <property type="match status" value="1"/>
</dbReference>
<protein>
    <recommendedName>
        <fullName evidence="6">Adenylate kinase</fullName>
        <ecNumber evidence="6">2.7.4.3</ecNumber>
    </recommendedName>
</protein>
<evidence type="ECO:0000313" key="7">
    <source>
        <dbReference type="EMBL" id="PXA03166.1"/>
    </source>
</evidence>
<comment type="catalytic activity">
    <reaction evidence="6">
        <text>AMP + ATP = 2 ADP</text>
        <dbReference type="Rhea" id="RHEA:12973"/>
        <dbReference type="ChEBI" id="CHEBI:30616"/>
        <dbReference type="ChEBI" id="CHEBI:456215"/>
        <dbReference type="ChEBI" id="CHEBI:456216"/>
        <dbReference type="EC" id="2.7.4.3"/>
    </reaction>
</comment>
<dbReference type="GO" id="GO:0004017">
    <property type="term" value="F:AMP kinase activity"/>
    <property type="evidence" value="ECO:0007669"/>
    <property type="project" value="UniProtKB-EC"/>
</dbReference>
<proteinExistence type="inferred from homology"/>
<organism evidence="7 8">
    <name type="scientific">Coraliomargarita sinensis</name>
    <dbReference type="NCBI Taxonomy" id="2174842"/>
    <lineage>
        <taxon>Bacteria</taxon>
        <taxon>Pseudomonadati</taxon>
        <taxon>Verrucomicrobiota</taxon>
        <taxon>Opitutia</taxon>
        <taxon>Puniceicoccales</taxon>
        <taxon>Coraliomargaritaceae</taxon>
        <taxon>Coraliomargarita</taxon>
    </lineage>
</organism>
<keyword evidence="6" id="KW-0067">ATP-binding</keyword>
<reference evidence="7 8" key="1">
    <citation type="submission" date="2018-05" db="EMBL/GenBank/DDBJ databases">
        <title>Coraliomargarita sinensis sp. nov., isolated from a marine solar saltern.</title>
        <authorList>
            <person name="Zhou L.Y."/>
        </authorList>
    </citation>
    <scope>NUCLEOTIDE SEQUENCE [LARGE SCALE GENOMIC DNA]</scope>
    <source>
        <strain evidence="7 8">WN38</strain>
    </source>
</reference>
<dbReference type="InterPro" id="IPR033690">
    <property type="entry name" value="Adenylat_kinase_CS"/>
</dbReference>
<evidence type="ECO:0000313" key="8">
    <source>
        <dbReference type="Proteomes" id="UP000247099"/>
    </source>
</evidence>
<dbReference type="GO" id="GO:0005737">
    <property type="term" value="C:cytoplasm"/>
    <property type="evidence" value="ECO:0007669"/>
    <property type="project" value="UniProtKB-SubCell"/>
</dbReference>
<dbReference type="InParanoid" id="A0A317ZDA5"/>
<comment type="subunit">
    <text evidence="6">Monomer.</text>
</comment>
<name>A0A317ZDA5_9BACT</name>
<gene>
    <name evidence="7" type="ORF">DDZ13_13150</name>
</gene>
<dbReference type="PROSITE" id="PS00113">
    <property type="entry name" value="ADENYLATE_KINASE"/>
    <property type="match status" value="1"/>
</dbReference>
<dbReference type="RefSeq" id="WP_110131922.1">
    <property type="nucleotide sequence ID" value="NZ_QHJQ01000011.1"/>
</dbReference>
<dbReference type="GO" id="GO:0005524">
    <property type="term" value="F:ATP binding"/>
    <property type="evidence" value="ECO:0007669"/>
    <property type="project" value="UniProtKB-KW"/>
</dbReference>
<dbReference type="OrthoDB" id="9805030at2"/>
<evidence type="ECO:0000256" key="4">
    <source>
        <dbReference type="ARBA" id="ARBA00022777"/>
    </source>
</evidence>
<dbReference type="SUPFAM" id="SSF52540">
    <property type="entry name" value="P-loop containing nucleoside triphosphate hydrolases"/>
    <property type="match status" value="1"/>
</dbReference>
<dbReference type="PRINTS" id="PR00094">
    <property type="entry name" value="ADENYLTKNASE"/>
</dbReference>
<dbReference type="Proteomes" id="UP000247099">
    <property type="component" value="Unassembled WGS sequence"/>
</dbReference>
<evidence type="ECO:0000256" key="6">
    <source>
        <dbReference type="RuleBase" id="RU003331"/>
    </source>
</evidence>
<keyword evidence="4 5" id="KW-0418">Kinase</keyword>
<comment type="caution">
    <text evidence="7">The sequence shown here is derived from an EMBL/GenBank/DDBJ whole genome shotgun (WGS) entry which is preliminary data.</text>
</comment>
<dbReference type="AlphaFoldDB" id="A0A317ZDA5"/>
<comment type="similarity">
    <text evidence="5">Belongs to the adenylate kinase family.</text>
</comment>
<keyword evidence="3 6" id="KW-0547">Nucleotide-binding</keyword>
<comment type="subcellular location">
    <subcellularLocation>
        <location evidence="6">Cytoplasm</location>
    </subcellularLocation>
</comment>
<keyword evidence="2" id="KW-0545">Nucleotide biosynthesis</keyword>
<sequence length="405" mass="46862">MAETKEAEARDSENDKVQDLEVKDAQIIFNSVWSALEEEIGEENLRFPKEIFWLNGAPGAGKGTNTDFIMQYRDLTAPPLVVSSLLDTPEAKKMKDAGLLVGDREVVEIMLRRLLDPVFQSGAVVDGFPRTKVQVECVKMLYQKLIDLRNKFRETLFAEHFKKPHFHIVVLFIDEKESVERQLNRGRETMSHNAEVEETGIGEKMELRPTDLDPKAALNRYRTFKEKTYGALKDLREIFFYHFINAHGPLEEVRKRIDEELRYQGSLELDEATYDRISQIPVAATISKHARQNLVDRLDSYAERHTELFEKVIDLIKEEFIPIIERHAISGSAVINTESPVLQDPDALAMMIDIFSERGYHAIIDLNREEIPESIDPKTFKIKTRIKRVYRVRTQFKGSEIRRGR</sequence>
<keyword evidence="8" id="KW-1185">Reference proteome</keyword>
<dbReference type="InterPro" id="IPR027417">
    <property type="entry name" value="P-loop_NTPase"/>
</dbReference>
<dbReference type="EMBL" id="QHJQ01000011">
    <property type="protein sequence ID" value="PXA03166.1"/>
    <property type="molecule type" value="Genomic_DNA"/>
</dbReference>
<evidence type="ECO:0000256" key="5">
    <source>
        <dbReference type="RuleBase" id="RU003330"/>
    </source>
</evidence>
<evidence type="ECO:0000256" key="2">
    <source>
        <dbReference type="ARBA" id="ARBA00022727"/>
    </source>
</evidence>
<evidence type="ECO:0000256" key="1">
    <source>
        <dbReference type="ARBA" id="ARBA00022679"/>
    </source>
</evidence>
<dbReference type="Gene3D" id="3.40.50.300">
    <property type="entry name" value="P-loop containing nucleotide triphosphate hydrolases"/>
    <property type="match status" value="1"/>
</dbReference>
<evidence type="ECO:0000256" key="3">
    <source>
        <dbReference type="ARBA" id="ARBA00022741"/>
    </source>
</evidence>
<dbReference type="InterPro" id="IPR000850">
    <property type="entry name" value="Adenylat/UMP-CMP_kin"/>
</dbReference>
<accession>A0A317ZDA5</accession>
<dbReference type="PANTHER" id="PTHR23359">
    <property type="entry name" value="NUCLEOTIDE KINASE"/>
    <property type="match status" value="1"/>
</dbReference>
<dbReference type="EC" id="2.7.4.3" evidence="6"/>